<proteinExistence type="predicted"/>
<protein>
    <submittedName>
        <fullName evidence="1">Uncharacterized protein</fullName>
    </submittedName>
</protein>
<dbReference type="Proteomes" id="UP001470230">
    <property type="component" value="Unassembled WGS sequence"/>
</dbReference>
<accession>A0ABR2JFV4</accession>
<gene>
    <name evidence="1" type="ORF">M9Y10_006663</name>
</gene>
<comment type="caution">
    <text evidence="1">The sequence shown here is derived from an EMBL/GenBank/DDBJ whole genome shotgun (WGS) entry which is preliminary data.</text>
</comment>
<evidence type="ECO:0000313" key="1">
    <source>
        <dbReference type="EMBL" id="KAK8876453.1"/>
    </source>
</evidence>
<reference evidence="1 2" key="1">
    <citation type="submission" date="2024-04" db="EMBL/GenBank/DDBJ databases">
        <title>Tritrichomonas musculus Genome.</title>
        <authorList>
            <person name="Alves-Ferreira E."/>
            <person name="Grigg M."/>
            <person name="Lorenzi H."/>
            <person name="Galac M."/>
        </authorList>
    </citation>
    <scope>NUCLEOTIDE SEQUENCE [LARGE SCALE GENOMIC DNA]</scope>
    <source>
        <strain evidence="1 2">EAF2021</strain>
    </source>
</reference>
<sequence length="102" mass="11857">MLLNISNVPEIIYHYKDFLNETKNQTKNDFIIAVDALSTSPFVNIDKKRNITGLLPNDITIQESYLLETLFDKFEKIIQSNSNKIINSLFVFTLHPLNRELL</sequence>
<keyword evidence="2" id="KW-1185">Reference proteome</keyword>
<name>A0ABR2JFV4_9EUKA</name>
<dbReference type="EMBL" id="JAPFFF010000012">
    <property type="protein sequence ID" value="KAK8876453.1"/>
    <property type="molecule type" value="Genomic_DNA"/>
</dbReference>
<evidence type="ECO:0000313" key="2">
    <source>
        <dbReference type="Proteomes" id="UP001470230"/>
    </source>
</evidence>
<organism evidence="1 2">
    <name type="scientific">Tritrichomonas musculus</name>
    <dbReference type="NCBI Taxonomy" id="1915356"/>
    <lineage>
        <taxon>Eukaryota</taxon>
        <taxon>Metamonada</taxon>
        <taxon>Parabasalia</taxon>
        <taxon>Tritrichomonadida</taxon>
        <taxon>Tritrichomonadidae</taxon>
        <taxon>Tritrichomonas</taxon>
    </lineage>
</organism>